<comment type="caution">
    <text evidence="2">The sequence shown here is derived from an EMBL/GenBank/DDBJ whole genome shotgun (WGS) entry which is preliminary data.</text>
</comment>
<feature type="compositionally biased region" description="Polar residues" evidence="1">
    <location>
        <begin position="92"/>
        <end position="115"/>
    </location>
</feature>
<feature type="compositionally biased region" description="Basic and acidic residues" evidence="1">
    <location>
        <begin position="77"/>
        <end position="91"/>
    </location>
</feature>
<protein>
    <submittedName>
        <fullName evidence="2">Uncharacterized protein</fullName>
    </submittedName>
</protein>
<accession>A0A5B0R7W7</accession>
<reference evidence="2 3" key="1">
    <citation type="submission" date="2019-05" db="EMBL/GenBank/DDBJ databases">
        <title>Emergence of the Ug99 lineage of the wheat stem rust pathogen through somatic hybridization.</title>
        <authorList>
            <person name="Li F."/>
            <person name="Upadhyaya N.M."/>
            <person name="Sperschneider J."/>
            <person name="Matny O."/>
            <person name="Nguyen-Phuc H."/>
            <person name="Mago R."/>
            <person name="Raley C."/>
            <person name="Miller M.E."/>
            <person name="Silverstein K.A.T."/>
            <person name="Henningsen E."/>
            <person name="Hirsch C.D."/>
            <person name="Visser B."/>
            <person name="Pretorius Z.A."/>
            <person name="Steffenson B.J."/>
            <person name="Schwessinger B."/>
            <person name="Dodds P.N."/>
            <person name="Figueroa M."/>
        </authorList>
    </citation>
    <scope>NUCLEOTIDE SEQUENCE [LARGE SCALE GENOMIC DNA]</scope>
    <source>
        <strain evidence="2 3">Ug99</strain>
    </source>
</reference>
<feature type="region of interest" description="Disordered" evidence="1">
    <location>
        <begin position="68"/>
        <end position="133"/>
    </location>
</feature>
<proteinExistence type="predicted"/>
<evidence type="ECO:0000313" key="3">
    <source>
        <dbReference type="Proteomes" id="UP000325313"/>
    </source>
</evidence>
<dbReference type="EMBL" id="VDEP01000237">
    <property type="protein sequence ID" value="KAA1121911.1"/>
    <property type="molecule type" value="Genomic_DNA"/>
</dbReference>
<feature type="compositionally biased region" description="Polar residues" evidence="1">
    <location>
        <begin position="123"/>
        <end position="133"/>
    </location>
</feature>
<evidence type="ECO:0000256" key="1">
    <source>
        <dbReference type="SAM" id="MobiDB-lite"/>
    </source>
</evidence>
<sequence>MPPGRLFRYCAFRSGGGEVIIVNLGGRRQQCTGNSHEMDGPHLPSGFPSTTGSVDGSIVSWCAAQSASRDAMGRAAGPDEPRSTDRNDRTDPSNPTSAAGFTHSQEIFHQSQPNNARRPVTPQPSTDTPLNTWPNHILDIYHLDLLE</sequence>
<name>A0A5B0R7W7_PUCGR</name>
<gene>
    <name evidence="2" type="ORF">PGTUg99_035349</name>
</gene>
<dbReference type="AlphaFoldDB" id="A0A5B0R7W7"/>
<organism evidence="2 3">
    <name type="scientific">Puccinia graminis f. sp. tritici</name>
    <dbReference type="NCBI Taxonomy" id="56615"/>
    <lineage>
        <taxon>Eukaryota</taxon>
        <taxon>Fungi</taxon>
        <taxon>Dikarya</taxon>
        <taxon>Basidiomycota</taxon>
        <taxon>Pucciniomycotina</taxon>
        <taxon>Pucciniomycetes</taxon>
        <taxon>Pucciniales</taxon>
        <taxon>Pucciniaceae</taxon>
        <taxon>Puccinia</taxon>
    </lineage>
</organism>
<dbReference type="Proteomes" id="UP000325313">
    <property type="component" value="Unassembled WGS sequence"/>
</dbReference>
<evidence type="ECO:0000313" key="2">
    <source>
        <dbReference type="EMBL" id="KAA1121911.1"/>
    </source>
</evidence>
<feature type="region of interest" description="Disordered" evidence="1">
    <location>
        <begin position="32"/>
        <end position="51"/>
    </location>
</feature>